<dbReference type="PANTHER" id="PTHR45932:SF17">
    <property type="entry name" value="CELLULAR RETINALDEHYDE-BINDING_TRIPLE FUNCTION DOMAIN-CONTAINING PROTEIN"/>
    <property type="match status" value="1"/>
</dbReference>
<evidence type="ECO:0000256" key="1">
    <source>
        <dbReference type="ARBA" id="ARBA00004370"/>
    </source>
</evidence>
<dbReference type="GO" id="GO:0016020">
    <property type="term" value="C:membrane"/>
    <property type="evidence" value="ECO:0007669"/>
    <property type="project" value="UniProtKB-SubCell"/>
</dbReference>
<dbReference type="InterPro" id="IPR011074">
    <property type="entry name" value="CRAL/TRIO_N_dom"/>
</dbReference>
<dbReference type="EMBL" id="LJIJ01001134">
    <property type="protein sequence ID" value="ODM92851.1"/>
    <property type="molecule type" value="Genomic_DNA"/>
</dbReference>
<evidence type="ECO:0000313" key="6">
    <source>
        <dbReference type="Proteomes" id="UP000094527"/>
    </source>
</evidence>
<dbReference type="SUPFAM" id="SSF46938">
    <property type="entry name" value="CRAL/TRIO N-terminal domain"/>
    <property type="match status" value="1"/>
</dbReference>
<name>A0A1D2MIV7_ORCCI</name>
<protein>
    <submittedName>
        <fullName evidence="5">SEC14-like protein 2</fullName>
    </submittedName>
</protein>
<dbReference type="SMART" id="SM01100">
    <property type="entry name" value="CRAL_TRIO_N"/>
    <property type="match status" value="1"/>
</dbReference>
<feature type="domain" description="CRAL/TRIO N-terminal" evidence="4">
    <location>
        <begin position="26"/>
        <end position="51"/>
    </location>
</feature>
<comment type="subcellular location">
    <subcellularLocation>
        <location evidence="1">Membrane</location>
    </subcellularLocation>
</comment>
<dbReference type="Pfam" id="PF03765">
    <property type="entry name" value="CRAL_TRIO_N"/>
    <property type="match status" value="1"/>
</dbReference>
<evidence type="ECO:0000256" key="3">
    <source>
        <dbReference type="ARBA" id="ARBA00023136"/>
    </source>
</evidence>
<accession>A0A1D2MIV7</accession>
<dbReference type="InterPro" id="IPR036273">
    <property type="entry name" value="CRAL/TRIO_N_dom_sf"/>
</dbReference>
<keyword evidence="6" id="KW-1185">Reference proteome</keyword>
<dbReference type="GO" id="GO:0008289">
    <property type="term" value="F:lipid binding"/>
    <property type="evidence" value="ECO:0007669"/>
    <property type="project" value="InterPro"/>
</dbReference>
<dbReference type="Proteomes" id="UP000094527">
    <property type="component" value="Unassembled WGS sequence"/>
</dbReference>
<gene>
    <name evidence="5" type="ORF">Ocin01_13838</name>
</gene>
<comment type="caution">
    <text evidence="5">The sequence shown here is derived from an EMBL/GenBank/DDBJ whole genome shotgun (WGS) entry which is preliminary data.</text>
</comment>
<sequence>MIYTPEGNEVAILQQFKEAVVDLNQADVVLLRFLRARDYDLENAEKMLRNAVKWREEIGIDNYLQWEFPPYYQSCVRNLKFGEDFEGAPSNLLAIRRKMACKTATRKWRN</sequence>
<keyword evidence="2" id="KW-0813">Transport</keyword>
<dbReference type="OrthoDB" id="30289at2759"/>
<evidence type="ECO:0000313" key="5">
    <source>
        <dbReference type="EMBL" id="ODM92851.1"/>
    </source>
</evidence>
<dbReference type="PANTHER" id="PTHR45932">
    <property type="entry name" value="PATELLIN-1"/>
    <property type="match status" value="1"/>
</dbReference>
<reference evidence="5 6" key="1">
    <citation type="journal article" date="2016" name="Genome Biol. Evol.">
        <title>Gene Family Evolution Reflects Adaptation to Soil Environmental Stressors in the Genome of the Collembolan Orchesella cincta.</title>
        <authorList>
            <person name="Faddeeva-Vakhrusheva A."/>
            <person name="Derks M.F."/>
            <person name="Anvar S.Y."/>
            <person name="Agamennone V."/>
            <person name="Suring W."/>
            <person name="Smit S."/>
            <person name="van Straalen N.M."/>
            <person name="Roelofs D."/>
        </authorList>
    </citation>
    <scope>NUCLEOTIDE SEQUENCE [LARGE SCALE GENOMIC DNA]</scope>
    <source>
        <tissue evidence="5">Mixed pool</tissue>
    </source>
</reference>
<evidence type="ECO:0000256" key="2">
    <source>
        <dbReference type="ARBA" id="ARBA00022448"/>
    </source>
</evidence>
<evidence type="ECO:0000259" key="4">
    <source>
        <dbReference type="SMART" id="SM01100"/>
    </source>
</evidence>
<dbReference type="Gene3D" id="3.40.525.10">
    <property type="entry name" value="CRAL-TRIO lipid binding domain"/>
    <property type="match status" value="1"/>
</dbReference>
<organism evidence="5 6">
    <name type="scientific">Orchesella cincta</name>
    <name type="common">Springtail</name>
    <name type="synonym">Podura cincta</name>
    <dbReference type="NCBI Taxonomy" id="48709"/>
    <lineage>
        <taxon>Eukaryota</taxon>
        <taxon>Metazoa</taxon>
        <taxon>Ecdysozoa</taxon>
        <taxon>Arthropoda</taxon>
        <taxon>Hexapoda</taxon>
        <taxon>Collembola</taxon>
        <taxon>Entomobryomorpha</taxon>
        <taxon>Entomobryoidea</taxon>
        <taxon>Orchesellidae</taxon>
        <taxon>Orchesellinae</taxon>
        <taxon>Orchesella</taxon>
    </lineage>
</organism>
<dbReference type="InterPro" id="IPR036865">
    <property type="entry name" value="CRAL-TRIO_dom_sf"/>
</dbReference>
<keyword evidence="3" id="KW-0472">Membrane</keyword>
<dbReference type="InterPro" id="IPR044834">
    <property type="entry name" value="PATL"/>
</dbReference>
<dbReference type="AlphaFoldDB" id="A0A1D2MIV7"/>
<proteinExistence type="predicted"/>
<dbReference type="STRING" id="48709.A0A1D2MIV7"/>